<proteinExistence type="predicted"/>
<feature type="chain" id="PRO_5040783296" evidence="1">
    <location>
        <begin position="27"/>
        <end position="52"/>
    </location>
</feature>
<evidence type="ECO:0000256" key="1">
    <source>
        <dbReference type="SAM" id="SignalP"/>
    </source>
</evidence>
<gene>
    <name evidence="2" type="ORF">NQZ67_16460</name>
</gene>
<accession>A0A9X2MXX9</accession>
<dbReference type="Proteomes" id="UP001141950">
    <property type="component" value="Unassembled WGS sequence"/>
</dbReference>
<evidence type="ECO:0000313" key="2">
    <source>
        <dbReference type="EMBL" id="MCR2805482.1"/>
    </source>
</evidence>
<dbReference type="RefSeq" id="WP_257447937.1">
    <property type="nucleotide sequence ID" value="NZ_JANIPJ010000011.1"/>
</dbReference>
<sequence>MKKWKFAVTAVLGMALVFGAAMPAFAAKAEAKPEAFKAGTVYAMKAEAKPEV</sequence>
<organism evidence="2 3">
    <name type="scientific">Paenibacillus soyae</name>
    <dbReference type="NCBI Taxonomy" id="2969249"/>
    <lineage>
        <taxon>Bacteria</taxon>
        <taxon>Bacillati</taxon>
        <taxon>Bacillota</taxon>
        <taxon>Bacilli</taxon>
        <taxon>Bacillales</taxon>
        <taxon>Paenibacillaceae</taxon>
        <taxon>Paenibacillus</taxon>
    </lineage>
</organism>
<reference evidence="2" key="1">
    <citation type="submission" date="2022-08" db="EMBL/GenBank/DDBJ databases">
        <title>The genomic sequence of strain Paenibacillus sp. SCIV0701.</title>
        <authorList>
            <person name="Zhao H."/>
        </authorList>
    </citation>
    <scope>NUCLEOTIDE SEQUENCE</scope>
    <source>
        <strain evidence="2">SCIV0701</strain>
    </source>
</reference>
<feature type="signal peptide" evidence="1">
    <location>
        <begin position="1"/>
        <end position="26"/>
    </location>
</feature>
<name>A0A9X2MXX9_9BACL</name>
<comment type="caution">
    <text evidence="2">The sequence shown here is derived from an EMBL/GenBank/DDBJ whole genome shotgun (WGS) entry which is preliminary data.</text>
</comment>
<keyword evidence="3" id="KW-1185">Reference proteome</keyword>
<dbReference type="AlphaFoldDB" id="A0A9X2MXX9"/>
<keyword evidence="1" id="KW-0732">Signal</keyword>
<evidence type="ECO:0000313" key="3">
    <source>
        <dbReference type="Proteomes" id="UP001141950"/>
    </source>
</evidence>
<dbReference type="EMBL" id="JANIPJ010000011">
    <property type="protein sequence ID" value="MCR2805482.1"/>
    <property type="molecule type" value="Genomic_DNA"/>
</dbReference>
<protein>
    <submittedName>
        <fullName evidence="2">Uncharacterized protein</fullName>
    </submittedName>
</protein>